<dbReference type="InterPro" id="IPR038729">
    <property type="entry name" value="Rad50/SbcC_AAA"/>
</dbReference>
<dbReference type="GO" id="GO:0005524">
    <property type="term" value="F:ATP binding"/>
    <property type="evidence" value="ECO:0007669"/>
    <property type="project" value="InterPro"/>
</dbReference>
<dbReference type="Pfam" id="PF13476">
    <property type="entry name" value="AAA_23"/>
    <property type="match status" value="1"/>
</dbReference>
<dbReference type="Pfam" id="PF13304">
    <property type="entry name" value="AAA_21"/>
    <property type="match status" value="1"/>
</dbReference>
<dbReference type="InterPro" id="IPR014555">
    <property type="entry name" value="RecF-like"/>
</dbReference>
<organism evidence="4 5">
    <name type="scientific">Kribbella sindirgiensis</name>
    <dbReference type="NCBI Taxonomy" id="1124744"/>
    <lineage>
        <taxon>Bacteria</taxon>
        <taxon>Bacillati</taxon>
        <taxon>Actinomycetota</taxon>
        <taxon>Actinomycetes</taxon>
        <taxon>Propionibacteriales</taxon>
        <taxon>Kribbellaceae</taxon>
        <taxon>Kribbella</taxon>
    </lineage>
</organism>
<evidence type="ECO:0000259" key="2">
    <source>
        <dbReference type="Pfam" id="PF13304"/>
    </source>
</evidence>
<dbReference type="PANTHER" id="PTHR32182:SF22">
    <property type="entry name" value="ATP-DEPENDENT ENDONUCLEASE, OLD FAMILY-RELATED"/>
    <property type="match status" value="1"/>
</dbReference>
<evidence type="ECO:0000313" key="5">
    <source>
        <dbReference type="Proteomes" id="UP000292695"/>
    </source>
</evidence>
<dbReference type="AlphaFoldDB" id="A0A4R0IZ36"/>
<dbReference type="GO" id="GO:0006302">
    <property type="term" value="P:double-strand break repair"/>
    <property type="evidence" value="ECO:0007669"/>
    <property type="project" value="InterPro"/>
</dbReference>
<dbReference type="PANTHER" id="PTHR32182">
    <property type="entry name" value="DNA REPLICATION AND REPAIR PROTEIN RECF"/>
    <property type="match status" value="1"/>
</dbReference>
<dbReference type="RefSeq" id="WP_131286256.1">
    <property type="nucleotide sequence ID" value="NZ_SJKA01000003.1"/>
</dbReference>
<keyword evidence="1" id="KW-0742">SOS response</keyword>
<proteinExistence type="predicted"/>
<dbReference type="OrthoDB" id="104167at2"/>
<name>A0A4R0IZ36_9ACTN</name>
<dbReference type="InterPro" id="IPR003959">
    <property type="entry name" value="ATPase_AAA_core"/>
</dbReference>
<evidence type="ECO:0000259" key="3">
    <source>
        <dbReference type="Pfam" id="PF13476"/>
    </source>
</evidence>
<dbReference type="SUPFAM" id="SSF52540">
    <property type="entry name" value="P-loop containing nucleoside triphosphate hydrolases"/>
    <property type="match status" value="1"/>
</dbReference>
<evidence type="ECO:0000256" key="1">
    <source>
        <dbReference type="ARBA" id="ARBA00023236"/>
    </source>
</evidence>
<comment type="caution">
    <text evidence="4">The sequence shown here is derived from an EMBL/GenBank/DDBJ whole genome shotgun (WGS) entry which is preliminary data.</text>
</comment>
<reference evidence="4 5" key="1">
    <citation type="submission" date="2019-02" db="EMBL/GenBank/DDBJ databases">
        <title>Kribbella capetownensis sp. nov. and Kribbella speibonae sp. nov., isolated from soil.</title>
        <authorList>
            <person name="Curtis S.M."/>
            <person name="Norton I."/>
            <person name="Everest G.J."/>
            <person name="Meyers P.R."/>
        </authorList>
    </citation>
    <scope>NUCLEOTIDE SEQUENCE [LARGE SCALE GENOMIC DNA]</scope>
    <source>
        <strain evidence="4 5">DSM 27082</strain>
    </source>
</reference>
<feature type="domain" description="ATPase AAA-type core" evidence="2">
    <location>
        <begin position="204"/>
        <end position="319"/>
    </location>
</feature>
<feature type="domain" description="Rad50/SbcC-type AAA" evidence="3">
    <location>
        <begin position="10"/>
        <end position="48"/>
    </location>
</feature>
<dbReference type="Proteomes" id="UP000292695">
    <property type="component" value="Unassembled WGS sequence"/>
</dbReference>
<dbReference type="GO" id="GO:0000731">
    <property type="term" value="P:DNA synthesis involved in DNA repair"/>
    <property type="evidence" value="ECO:0007669"/>
    <property type="project" value="TreeGrafter"/>
</dbReference>
<dbReference type="PIRSF" id="PIRSF029347">
    <property type="entry name" value="RecF"/>
    <property type="match status" value="1"/>
</dbReference>
<keyword evidence="1" id="KW-0227">DNA damage</keyword>
<dbReference type="InterPro" id="IPR027417">
    <property type="entry name" value="P-loop_NTPase"/>
</dbReference>
<dbReference type="EMBL" id="SJKA01000003">
    <property type="protein sequence ID" value="TCC36908.1"/>
    <property type="molecule type" value="Genomic_DNA"/>
</dbReference>
<sequence>MTDEVPLRWIEVRGLTSIGHAHLDLSSPVTLLVGPNGAGKSNVVDAFEMLGRVIDRQLNEHLIRSGGFAAILRRPSDPALTPEAIELEVWGDWQGSTCNGYKVVIEPTPDDSALVRETTMFHDRSKYARPHESALAAARESRLRAEAAGDAKASYVLRVVAGCRVFHFDDTSADAPPKRRVDSADNLTLAPDAHNIAAVLLRLRSDDPSRYRRIVRAVRTVAPYFDDFVLEHEGGAIRLRWRERGLDSVFSAENLSDGTLRFVCLAVLLLQDNLPGTIVLDEPELGLHPFAIHQLAALLRRAAKGRRVVAATQSVTLLEQFSVEEVAIVERSSTGTTIQRPDPRALEEWLSEYTLGELWEKNILGGRPRPDDSPRVVRG</sequence>
<protein>
    <submittedName>
        <fullName evidence="4">Chromosome segregation protein SMC</fullName>
    </submittedName>
</protein>
<gene>
    <name evidence="4" type="ORF">E0H50_09465</name>
</gene>
<dbReference type="GO" id="GO:0009432">
    <property type="term" value="P:SOS response"/>
    <property type="evidence" value="ECO:0007669"/>
    <property type="project" value="UniProtKB-KW"/>
</dbReference>
<accession>A0A4R0IZ36</accession>
<dbReference type="GO" id="GO:0016887">
    <property type="term" value="F:ATP hydrolysis activity"/>
    <property type="evidence" value="ECO:0007669"/>
    <property type="project" value="InterPro"/>
</dbReference>
<keyword evidence="5" id="KW-1185">Reference proteome</keyword>
<dbReference type="Gene3D" id="3.40.50.300">
    <property type="entry name" value="P-loop containing nucleotide triphosphate hydrolases"/>
    <property type="match status" value="2"/>
</dbReference>
<evidence type="ECO:0000313" key="4">
    <source>
        <dbReference type="EMBL" id="TCC36908.1"/>
    </source>
</evidence>